<proteinExistence type="predicted"/>
<dbReference type="AlphaFoldDB" id="A0A3N2BXN7"/>
<dbReference type="RefSeq" id="WP_085511610.1">
    <property type="nucleotide sequence ID" value="NZ_FXAP01000002.1"/>
</dbReference>
<organism evidence="1 2">
    <name type="scientific">Plantibacter flavus</name>
    <dbReference type="NCBI Taxonomy" id="150123"/>
    <lineage>
        <taxon>Bacteria</taxon>
        <taxon>Bacillati</taxon>
        <taxon>Actinomycetota</taxon>
        <taxon>Actinomycetes</taxon>
        <taxon>Micrococcales</taxon>
        <taxon>Microbacteriaceae</taxon>
        <taxon>Plantibacter</taxon>
    </lineage>
</organism>
<keyword evidence="2" id="KW-1185">Reference proteome</keyword>
<evidence type="ECO:0000313" key="1">
    <source>
        <dbReference type="EMBL" id="ROR80035.1"/>
    </source>
</evidence>
<reference evidence="1 2" key="1">
    <citation type="submission" date="2018-11" db="EMBL/GenBank/DDBJ databases">
        <title>Sequencing the genomes of 1000 actinobacteria strains.</title>
        <authorList>
            <person name="Klenk H.-P."/>
        </authorList>
    </citation>
    <scope>NUCLEOTIDE SEQUENCE [LARGE SCALE GENOMIC DNA]</scope>
    <source>
        <strain evidence="1 2">DSM 14012</strain>
    </source>
</reference>
<gene>
    <name evidence="1" type="ORF">EDD42_0067</name>
</gene>
<dbReference type="Gene3D" id="3.30.2310.20">
    <property type="entry name" value="RelE-like"/>
    <property type="match status" value="1"/>
</dbReference>
<name>A0A3N2BXN7_9MICO</name>
<protein>
    <recommendedName>
        <fullName evidence="3">Plasmid maintenance system killer protein</fullName>
    </recommendedName>
</protein>
<evidence type="ECO:0000313" key="2">
    <source>
        <dbReference type="Proteomes" id="UP000266915"/>
    </source>
</evidence>
<dbReference type="Proteomes" id="UP000266915">
    <property type="component" value="Unassembled WGS sequence"/>
</dbReference>
<accession>A0A3N2BXN7</accession>
<evidence type="ECO:0008006" key="3">
    <source>
        <dbReference type="Google" id="ProtNLM"/>
    </source>
</evidence>
<dbReference type="EMBL" id="RKHL01000001">
    <property type="protein sequence ID" value="ROR80035.1"/>
    <property type="molecule type" value="Genomic_DNA"/>
</dbReference>
<dbReference type="SUPFAM" id="SSF143011">
    <property type="entry name" value="RelE-like"/>
    <property type="match status" value="1"/>
</dbReference>
<dbReference type="InterPro" id="IPR035093">
    <property type="entry name" value="RelE/ParE_toxin_dom_sf"/>
</dbReference>
<comment type="caution">
    <text evidence="1">The sequence shown here is derived from an EMBL/GenBank/DDBJ whole genome shotgun (WGS) entry which is preliminary data.</text>
</comment>
<sequence length="98" mass="11175">MAFELKFTREADAQVQALNTPAQQKKLRKVQRALARLELDPRYPSLHSHKYSSLSGSQGEEVWDSYVENHTPGAWRIFWHYGPGSNTITVVSITPHPN</sequence>